<feature type="transmembrane region" description="Helical" evidence="1">
    <location>
        <begin position="12"/>
        <end position="34"/>
    </location>
</feature>
<accession>A0ABV4DMW1</accession>
<name>A0ABV4DMW1_9LACO</name>
<evidence type="ECO:0000313" key="2">
    <source>
        <dbReference type="EMBL" id="MEY8661825.1"/>
    </source>
</evidence>
<protein>
    <submittedName>
        <fullName evidence="2">Teichoic acid D-Ala incorporation-associated protein DltX</fullName>
    </submittedName>
</protein>
<keyword evidence="1" id="KW-0812">Transmembrane</keyword>
<organism evidence="2 3">
    <name type="scientific">Ligilactobacillus faecis</name>
    <dbReference type="NCBI Taxonomy" id="762833"/>
    <lineage>
        <taxon>Bacteria</taxon>
        <taxon>Bacillati</taxon>
        <taxon>Bacillota</taxon>
        <taxon>Bacilli</taxon>
        <taxon>Lactobacillales</taxon>
        <taxon>Lactobacillaceae</taxon>
        <taxon>Ligilactobacillus</taxon>
    </lineage>
</organism>
<keyword evidence="1" id="KW-1133">Transmembrane helix</keyword>
<dbReference type="EMBL" id="JBCLUF010000007">
    <property type="protein sequence ID" value="MEY8661825.1"/>
    <property type="molecule type" value="Genomic_DNA"/>
</dbReference>
<sequence length="49" mass="5983">MKKKWQKFLSNGYVDFILKTIFYFAVLFALVYLYSYSGVNQPHFIYNEF</sequence>
<dbReference type="Pfam" id="PF12459">
    <property type="entry name" value="DltX"/>
    <property type="match status" value="1"/>
</dbReference>
<dbReference type="Proteomes" id="UP001565236">
    <property type="component" value="Unassembled WGS sequence"/>
</dbReference>
<keyword evidence="1" id="KW-0472">Membrane</keyword>
<evidence type="ECO:0000256" key="1">
    <source>
        <dbReference type="SAM" id="Phobius"/>
    </source>
</evidence>
<evidence type="ECO:0000313" key="3">
    <source>
        <dbReference type="Proteomes" id="UP001565236"/>
    </source>
</evidence>
<gene>
    <name evidence="2" type="ORF">AALT52_02805</name>
</gene>
<proteinExistence type="predicted"/>
<comment type="caution">
    <text evidence="2">The sequence shown here is derived from an EMBL/GenBank/DDBJ whole genome shotgun (WGS) entry which is preliminary data.</text>
</comment>
<reference evidence="2 3" key="1">
    <citation type="submission" date="2024-03" db="EMBL/GenBank/DDBJ databases">
        <title>Mouse gut bacterial collection (mGBC) of GemPharmatech.</title>
        <authorList>
            <person name="He Y."/>
            <person name="Dong L."/>
            <person name="Wu D."/>
            <person name="Gao X."/>
            <person name="Lin Z."/>
        </authorList>
    </citation>
    <scope>NUCLEOTIDE SEQUENCE [LARGE SCALE GENOMIC DNA]</scope>
    <source>
        <strain evidence="2 3">15-30</strain>
    </source>
</reference>
<dbReference type="InterPro" id="IPR021008">
    <property type="entry name" value="DltX"/>
</dbReference>
<keyword evidence="3" id="KW-1185">Reference proteome</keyword>